<dbReference type="PROSITE" id="PS50011">
    <property type="entry name" value="PROTEIN_KINASE_DOM"/>
    <property type="match status" value="1"/>
</dbReference>
<dbReference type="PANTHER" id="PTHR44167">
    <property type="entry name" value="OVARIAN-SPECIFIC SERINE/THREONINE-PROTEIN KINASE LOK-RELATED"/>
    <property type="match status" value="1"/>
</dbReference>
<evidence type="ECO:0000313" key="3">
    <source>
        <dbReference type="Proteomes" id="UP000800094"/>
    </source>
</evidence>
<proteinExistence type="predicted"/>
<feature type="domain" description="Protein kinase" evidence="1">
    <location>
        <begin position="1"/>
        <end position="130"/>
    </location>
</feature>
<accession>A0A6A6HU37</accession>
<dbReference type="Proteomes" id="UP000800094">
    <property type="component" value="Unassembled WGS sequence"/>
</dbReference>
<gene>
    <name evidence="2" type="ORF">BU26DRAFT_511422</name>
</gene>
<dbReference type="InterPro" id="IPR000719">
    <property type="entry name" value="Prot_kinase_dom"/>
</dbReference>
<protein>
    <recommendedName>
        <fullName evidence="1">Protein kinase domain-containing protein</fullName>
    </recommendedName>
</protein>
<dbReference type="AlphaFoldDB" id="A0A6A6HU37"/>
<dbReference type="GO" id="GO:0005634">
    <property type="term" value="C:nucleus"/>
    <property type="evidence" value="ECO:0007669"/>
    <property type="project" value="TreeGrafter"/>
</dbReference>
<sequence length="147" mass="16888">MDGARPLQHGKIACRPGSCGTVGYLAPEMEQRDYDELVDVWSLGVVGIQLFHQTHPWALPANPFRKDFEGKYLHEFRRRYDFWAAKLRNAHTTSIQHLLTQMLRLGVKMDKDPNPGQRISADEALRHDVWKKDEADEHGPLKKAKMG</sequence>
<dbReference type="EMBL" id="ML987212">
    <property type="protein sequence ID" value="KAF2241302.1"/>
    <property type="molecule type" value="Genomic_DNA"/>
</dbReference>
<dbReference type="GO" id="GO:0005737">
    <property type="term" value="C:cytoplasm"/>
    <property type="evidence" value="ECO:0007669"/>
    <property type="project" value="TreeGrafter"/>
</dbReference>
<dbReference type="GeneID" id="54580634"/>
<dbReference type="GO" id="GO:0044773">
    <property type="term" value="P:mitotic DNA damage checkpoint signaling"/>
    <property type="evidence" value="ECO:0007669"/>
    <property type="project" value="TreeGrafter"/>
</dbReference>
<organism evidence="2 3">
    <name type="scientific">Trematosphaeria pertusa</name>
    <dbReference type="NCBI Taxonomy" id="390896"/>
    <lineage>
        <taxon>Eukaryota</taxon>
        <taxon>Fungi</taxon>
        <taxon>Dikarya</taxon>
        <taxon>Ascomycota</taxon>
        <taxon>Pezizomycotina</taxon>
        <taxon>Dothideomycetes</taxon>
        <taxon>Pleosporomycetidae</taxon>
        <taxon>Pleosporales</taxon>
        <taxon>Massarineae</taxon>
        <taxon>Trematosphaeriaceae</taxon>
        <taxon>Trematosphaeria</taxon>
    </lineage>
</organism>
<dbReference type="RefSeq" id="XP_033676306.1">
    <property type="nucleotide sequence ID" value="XM_033827304.1"/>
</dbReference>
<keyword evidence="3" id="KW-1185">Reference proteome</keyword>
<dbReference type="SUPFAM" id="SSF56112">
    <property type="entry name" value="Protein kinase-like (PK-like)"/>
    <property type="match status" value="1"/>
</dbReference>
<dbReference type="GO" id="GO:0004674">
    <property type="term" value="F:protein serine/threonine kinase activity"/>
    <property type="evidence" value="ECO:0007669"/>
    <property type="project" value="TreeGrafter"/>
</dbReference>
<evidence type="ECO:0000259" key="1">
    <source>
        <dbReference type="PROSITE" id="PS50011"/>
    </source>
</evidence>
<evidence type="ECO:0000313" key="2">
    <source>
        <dbReference type="EMBL" id="KAF2241302.1"/>
    </source>
</evidence>
<dbReference type="GO" id="GO:0005524">
    <property type="term" value="F:ATP binding"/>
    <property type="evidence" value="ECO:0007669"/>
    <property type="project" value="InterPro"/>
</dbReference>
<dbReference type="Gene3D" id="1.10.510.10">
    <property type="entry name" value="Transferase(Phosphotransferase) domain 1"/>
    <property type="match status" value="1"/>
</dbReference>
<dbReference type="Pfam" id="PF00069">
    <property type="entry name" value="Pkinase"/>
    <property type="match status" value="1"/>
</dbReference>
<dbReference type="InterPro" id="IPR011009">
    <property type="entry name" value="Kinase-like_dom_sf"/>
</dbReference>
<dbReference type="PANTHER" id="PTHR44167:SF24">
    <property type="entry name" value="SERINE_THREONINE-PROTEIN KINASE CHK2"/>
    <property type="match status" value="1"/>
</dbReference>
<name>A0A6A6HU37_9PLEO</name>
<reference evidence="2" key="1">
    <citation type="journal article" date="2020" name="Stud. Mycol.">
        <title>101 Dothideomycetes genomes: a test case for predicting lifestyles and emergence of pathogens.</title>
        <authorList>
            <person name="Haridas S."/>
            <person name="Albert R."/>
            <person name="Binder M."/>
            <person name="Bloem J."/>
            <person name="Labutti K."/>
            <person name="Salamov A."/>
            <person name="Andreopoulos B."/>
            <person name="Baker S."/>
            <person name="Barry K."/>
            <person name="Bills G."/>
            <person name="Bluhm B."/>
            <person name="Cannon C."/>
            <person name="Castanera R."/>
            <person name="Culley D."/>
            <person name="Daum C."/>
            <person name="Ezra D."/>
            <person name="Gonzalez J."/>
            <person name="Henrissat B."/>
            <person name="Kuo A."/>
            <person name="Liang C."/>
            <person name="Lipzen A."/>
            <person name="Lutzoni F."/>
            <person name="Magnuson J."/>
            <person name="Mondo S."/>
            <person name="Nolan M."/>
            <person name="Ohm R."/>
            <person name="Pangilinan J."/>
            <person name="Park H.-J."/>
            <person name="Ramirez L."/>
            <person name="Alfaro M."/>
            <person name="Sun H."/>
            <person name="Tritt A."/>
            <person name="Yoshinaga Y."/>
            <person name="Zwiers L.-H."/>
            <person name="Turgeon B."/>
            <person name="Goodwin S."/>
            <person name="Spatafora J."/>
            <person name="Crous P."/>
            <person name="Grigoriev I."/>
        </authorList>
    </citation>
    <scope>NUCLEOTIDE SEQUENCE</scope>
    <source>
        <strain evidence="2">CBS 122368</strain>
    </source>
</reference>
<dbReference type="OrthoDB" id="5979581at2759"/>